<accession>A0A9X2EWJ6</accession>
<feature type="non-terminal residue" evidence="1">
    <location>
        <position position="68"/>
    </location>
</feature>
<evidence type="ECO:0000313" key="1">
    <source>
        <dbReference type="EMBL" id="MCO1337283.1"/>
    </source>
</evidence>
<protein>
    <submittedName>
        <fullName evidence="1">Uncharacterized protein</fullName>
    </submittedName>
</protein>
<dbReference type="Proteomes" id="UP001139028">
    <property type="component" value="Unassembled WGS sequence"/>
</dbReference>
<name>A0A9X2EWJ6_9GAMM</name>
<dbReference type="EMBL" id="JALBWM010000617">
    <property type="protein sequence ID" value="MCO1337283.1"/>
    <property type="molecule type" value="Genomic_DNA"/>
</dbReference>
<dbReference type="RefSeq" id="WP_252473586.1">
    <property type="nucleotide sequence ID" value="NZ_JALBWM010000617.1"/>
</dbReference>
<gene>
    <name evidence="1" type="ORF">MO867_23470</name>
</gene>
<sequence length="68" mass="7827">EVKVDRLRGRIGNYGEINPMAVEAYDEMKERHDTISKQRDDIVEAKSTLIKTIKEIETTATVQFLNAF</sequence>
<proteinExistence type="predicted"/>
<organism evidence="1 2">
    <name type="scientific">Microbulbifer okhotskensis</name>
    <dbReference type="NCBI Taxonomy" id="2926617"/>
    <lineage>
        <taxon>Bacteria</taxon>
        <taxon>Pseudomonadati</taxon>
        <taxon>Pseudomonadota</taxon>
        <taxon>Gammaproteobacteria</taxon>
        <taxon>Cellvibrionales</taxon>
        <taxon>Microbulbiferaceae</taxon>
        <taxon>Microbulbifer</taxon>
    </lineage>
</organism>
<keyword evidence="2" id="KW-1185">Reference proteome</keyword>
<evidence type="ECO:0000313" key="2">
    <source>
        <dbReference type="Proteomes" id="UP001139028"/>
    </source>
</evidence>
<comment type="caution">
    <text evidence="1">The sequence shown here is derived from an EMBL/GenBank/DDBJ whole genome shotgun (WGS) entry which is preliminary data.</text>
</comment>
<dbReference type="AlphaFoldDB" id="A0A9X2EWJ6"/>
<feature type="non-terminal residue" evidence="1">
    <location>
        <position position="1"/>
    </location>
</feature>
<reference evidence="1" key="1">
    <citation type="journal article" date="2022" name="Arch. Microbiol.">
        <title>Microbulbifer okhotskensis sp. nov., isolated from a deep bottom sediment of the Okhotsk Sea.</title>
        <authorList>
            <person name="Romanenko L."/>
            <person name="Kurilenko V."/>
            <person name="Otstavnykh N."/>
            <person name="Velansky P."/>
            <person name="Isaeva M."/>
            <person name="Mikhailov V."/>
        </authorList>
    </citation>
    <scope>NUCLEOTIDE SEQUENCE</scope>
    <source>
        <strain evidence="1">OS29</strain>
    </source>
</reference>
<dbReference type="Gene3D" id="6.10.140.1720">
    <property type="match status" value="1"/>
</dbReference>